<dbReference type="PANTHER" id="PTHR41260:SF1">
    <property type="entry name" value="PROTEIN ECSC"/>
    <property type="match status" value="1"/>
</dbReference>
<comment type="caution">
    <text evidence="1">The sequence shown here is derived from an EMBL/GenBank/DDBJ whole genome shotgun (WGS) entry which is preliminary data.</text>
</comment>
<gene>
    <name evidence="1" type="ORF">ACFO4N_08085</name>
</gene>
<dbReference type="InterPro" id="IPR024787">
    <property type="entry name" value="EcsC"/>
</dbReference>
<dbReference type="Pfam" id="PF12787">
    <property type="entry name" value="EcsC"/>
    <property type="match status" value="1"/>
</dbReference>
<accession>A0ABV9GPV2</accession>
<keyword evidence="2" id="KW-1185">Reference proteome</keyword>
<dbReference type="Proteomes" id="UP001596022">
    <property type="component" value="Unassembled WGS sequence"/>
</dbReference>
<reference evidence="2" key="1">
    <citation type="journal article" date="2019" name="Int. J. Syst. Evol. Microbiol.">
        <title>The Global Catalogue of Microorganisms (GCM) 10K type strain sequencing project: providing services to taxonomists for standard genome sequencing and annotation.</title>
        <authorList>
            <consortium name="The Broad Institute Genomics Platform"/>
            <consortium name="The Broad Institute Genome Sequencing Center for Infectious Disease"/>
            <person name="Wu L."/>
            <person name="Ma J."/>
        </authorList>
    </citation>
    <scope>NUCLEOTIDE SEQUENCE [LARGE SCALE GENOMIC DNA]</scope>
    <source>
        <strain evidence="2">CGMCC 1.16306</strain>
    </source>
</reference>
<protein>
    <submittedName>
        <fullName evidence="1">EcsC family protein</fullName>
    </submittedName>
</protein>
<dbReference type="EMBL" id="JBHSFW010000002">
    <property type="protein sequence ID" value="MFC4618695.1"/>
    <property type="molecule type" value="Genomic_DNA"/>
</dbReference>
<evidence type="ECO:0000313" key="1">
    <source>
        <dbReference type="EMBL" id="MFC4618695.1"/>
    </source>
</evidence>
<sequence length="242" mass="28044">MTNYEERAREACLRWQREMMKRSSLFGRAAKSIQTKINQKIPQKAHDIITQGIKQMVQAVLYGAKWTTKRPLIETLPFEERETRVREKINTYKKIAAAEGAGTGAGGILLGLADFPALLTIKMKFLFDAASLYGFDVKDYRERLYILYVFQVAFSSDDHRFESFQKLKNWETTVQAFPTKDALKAFDWQHFQQEYRDTIDLAKMLQLVPGIGAVVGAFANYRFLDDLGHTAMNAYRMRLFNW</sequence>
<organism evidence="1 2">
    <name type="scientific">Camelliibacillus cellulosilyticus</name>
    <dbReference type="NCBI Taxonomy" id="2174486"/>
    <lineage>
        <taxon>Bacteria</taxon>
        <taxon>Bacillati</taxon>
        <taxon>Bacillota</taxon>
        <taxon>Bacilli</taxon>
        <taxon>Bacillales</taxon>
        <taxon>Sporolactobacillaceae</taxon>
        <taxon>Camelliibacillus</taxon>
    </lineage>
</organism>
<dbReference type="PANTHER" id="PTHR41260">
    <property type="entry name" value="PROTEIN ECSC"/>
    <property type="match status" value="1"/>
</dbReference>
<proteinExistence type="predicted"/>
<name>A0ABV9GPV2_9BACL</name>
<evidence type="ECO:0000313" key="2">
    <source>
        <dbReference type="Proteomes" id="UP001596022"/>
    </source>
</evidence>
<dbReference type="RefSeq" id="WP_376845743.1">
    <property type="nucleotide sequence ID" value="NZ_JBHSFW010000002.1"/>
</dbReference>